<proteinExistence type="predicted"/>
<dbReference type="EMBL" id="CP018310">
    <property type="protein sequence ID" value="ASI93424.1"/>
    <property type="molecule type" value="Genomic_DNA"/>
</dbReference>
<dbReference type="KEGG" id="vsh:BSZ05_26605"/>
<dbReference type="Pfam" id="PF09673">
    <property type="entry name" value="TrbC_Ftype"/>
    <property type="match status" value="1"/>
</dbReference>
<sequence>MKRLSLPLLTGLLTALLSPLAISRPNVDTSLEAALDELSTLPAQSLQTPDDVQRFLNNLQAQHAPAGAQTAPPLQIFVSLSMPQSSLIPLLRQASELGAPVMIRGVLPQGFKATIDAVYQLMAQMQQQHLPPLGGVSIDPHAFTAWHVTRVPTFVLQETETSPSSPTESSPAEASQAEPGRADRLVGNLTPMAALKQFAISGEHSELARSLLDTLKTRSSQNPSETTPPSTGRAVTVFRSQ</sequence>
<evidence type="ECO:0000313" key="3">
    <source>
        <dbReference type="EMBL" id="ASI93424.1"/>
    </source>
</evidence>
<reference evidence="4" key="1">
    <citation type="submission" date="2016-12" db="EMBL/GenBank/DDBJ databases">
        <title>Comparative genomic analysis reveals the diversity, evolution, and environmental adaptation strategies of the genus Vibrio.</title>
        <authorList>
            <person name="Lin H."/>
            <person name="Wang X."/>
            <person name="Zhang X.-H."/>
        </authorList>
    </citation>
    <scope>NUCLEOTIDE SEQUENCE [LARGE SCALE GENOMIC DNA]</scope>
    <source>
        <strain evidence="4">QT6D1</strain>
        <plasmid evidence="4">unnamed</plasmid>
    </source>
</reference>
<keyword evidence="2" id="KW-0732">Signal</keyword>
<feature type="region of interest" description="Disordered" evidence="1">
    <location>
        <begin position="215"/>
        <end position="241"/>
    </location>
</feature>
<feature type="chain" id="PRO_5043012476" evidence="2">
    <location>
        <begin position="24"/>
        <end position="241"/>
    </location>
</feature>
<evidence type="ECO:0000256" key="2">
    <source>
        <dbReference type="SAM" id="SignalP"/>
    </source>
</evidence>
<gene>
    <name evidence="3" type="ORF">BSZ05_26605</name>
</gene>
<feature type="region of interest" description="Disordered" evidence="1">
    <location>
        <begin position="157"/>
        <end position="180"/>
    </location>
</feature>
<protein>
    <submittedName>
        <fullName evidence="3">Type-F conjugative transfer system pilin assembly protein TrbC</fullName>
    </submittedName>
</protein>
<dbReference type="AlphaFoldDB" id="A0AAN1FMR3"/>
<geneLocation type="plasmid" evidence="3 4">
    <name>unnamed</name>
</geneLocation>
<feature type="compositionally biased region" description="Polar residues" evidence="1">
    <location>
        <begin position="217"/>
        <end position="230"/>
    </location>
</feature>
<evidence type="ECO:0000313" key="4">
    <source>
        <dbReference type="Proteomes" id="UP000197092"/>
    </source>
</evidence>
<dbReference type="Proteomes" id="UP000197092">
    <property type="component" value="Plasmid unnamed"/>
</dbReference>
<name>A0AAN1FMR3_9VIBR</name>
<keyword evidence="3" id="KW-0614">Plasmid</keyword>
<evidence type="ECO:0000256" key="1">
    <source>
        <dbReference type="SAM" id="MobiDB-lite"/>
    </source>
</evidence>
<feature type="compositionally biased region" description="Low complexity" evidence="1">
    <location>
        <begin position="157"/>
        <end position="179"/>
    </location>
</feature>
<organism evidence="3 4">
    <name type="scientific">Vibrio mediterranei</name>
    <dbReference type="NCBI Taxonomy" id="689"/>
    <lineage>
        <taxon>Bacteria</taxon>
        <taxon>Pseudomonadati</taxon>
        <taxon>Pseudomonadota</taxon>
        <taxon>Gammaproteobacteria</taxon>
        <taxon>Vibrionales</taxon>
        <taxon>Vibrionaceae</taxon>
        <taxon>Vibrio</taxon>
    </lineage>
</organism>
<feature type="signal peptide" evidence="2">
    <location>
        <begin position="1"/>
        <end position="23"/>
    </location>
</feature>
<dbReference type="InterPro" id="IPR014113">
    <property type="entry name" value="T4SS_TrbC_subgr"/>
</dbReference>
<accession>A0AAN1FMR3</accession>
<dbReference type="NCBIfam" id="TIGR02742">
    <property type="entry name" value="TrbC_Ftype"/>
    <property type="match status" value="1"/>
</dbReference>
<dbReference type="RefSeq" id="WP_051868460.1">
    <property type="nucleotide sequence ID" value="NZ_CP018310.1"/>
</dbReference>
<dbReference type="InterPro" id="IPR019106">
    <property type="entry name" value="T4SS_TrbC"/>
</dbReference>